<dbReference type="Proteomes" id="UP000095228">
    <property type="component" value="Chromosome"/>
</dbReference>
<name>A0A1I7PI20_9BACT</name>
<dbReference type="InterPro" id="IPR021829">
    <property type="entry name" value="DUF3419"/>
</dbReference>
<accession>A0A1I7PI20</accession>
<evidence type="ECO:0000313" key="1">
    <source>
        <dbReference type="EMBL" id="AOS43273.1"/>
    </source>
</evidence>
<reference evidence="1 2" key="1">
    <citation type="submission" date="2016-06" db="EMBL/GenBank/DDBJ databases">
        <title>Three novel species with peptidoglycan cell walls form the new genus Lacunisphaera gen. nov. in the family Opitutaceae of the verrucomicrobial subdivision 4.</title>
        <authorList>
            <person name="Rast P."/>
            <person name="Gloeckner I."/>
            <person name="Jogler M."/>
            <person name="Boedeker C."/>
            <person name="Jeske O."/>
            <person name="Wiegand S."/>
            <person name="Reinhardt R."/>
            <person name="Schumann P."/>
            <person name="Rohde M."/>
            <person name="Spring S."/>
            <person name="Gloeckner F.O."/>
            <person name="Jogler C."/>
        </authorList>
    </citation>
    <scope>NUCLEOTIDE SEQUENCE [LARGE SCALE GENOMIC DNA]</scope>
    <source>
        <strain evidence="1 2">IG16b</strain>
    </source>
</reference>
<dbReference type="PANTHER" id="PTHR47473:SF1">
    <property type="entry name" value="METHYLTRANSFERASE DOMAIN-CONTAINING PROTEIN"/>
    <property type="match status" value="1"/>
</dbReference>
<organism evidence="1 2">
    <name type="scientific">Lacunisphaera limnophila</name>
    <dbReference type="NCBI Taxonomy" id="1838286"/>
    <lineage>
        <taxon>Bacteria</taxon>
        <taxon>Pseudomonadati</taxon>
        <taxon>Verrucomicrobiota</taxon>
        <taxon>Opitutia</taxon>
        <taxon>Opitutales</taxon>
        <taxon>Opitutaceae</taxon>
        <taxon>Lacunisphaera</taxon>
    </lineage>
</organism>
<dbReference type="PATRIC" id="fig|1838286.3.peg.320"/>
<dbReference type="RefSeq" id="WP_069960644.1">
    <property type="nucleotide sequence ID" value="NZ_CP016094.1"/>
</dbReference>
<dbReference type="KEGG" id="obg:Verru16b_00316"/>
<proteinExistence type="predicted"/>
<dbReference type="EMBL" id="CP016094">
    <property type="protein sequence ID" value="AOS43273.1"/>
    <property type="molecule type" value="Genomic_DNA"/>
</dbReference>
<evidence type="ECO:0008006" key="3">
    <source>
        <dbReference type="Google" id="ProtNLM"/>
    </source>
</evidence>
<gene>
    <name evidence="1" type="ORF">Verru16b_00316</name>
</gene>
<dbReference type="Pfam" id="PF11899">
    <property type="entry name" value="DUF3419"/>
    <property type="match status" value="1"/>
</dbReference>
<sequence>MAESRTVFPRRFLKATHDLVFHHVHGGQLIYNACWEDPRIDRQLLGLDERSRVVMITSAGCNALDYLLDGPAEIHAVDVNHRQNAVLELKLALIRRGDFGDLFEFFGIGSHERFRPVYRALRAGLSAPAKAFWDDHITFFDPGSMKKSFYYHGAAGMAAWLMGGALFRAKPNIKNHALCLLDADTLAQQARVYALLEPKIWGKLSHWLIRQRLLMTLLGVPAPQIKLIDDHYPGGVTAYVKDKLRHVMSELPARENYFWRVYMTGSYTLSCCPNYLREENLPGLAARADRVHPHTCTVTQFLQQHPGVYSHYVLLDHQDWLAHHDPTALAEEWELIFANSRPGTRILMRSAGLDLGFVPPGVRSRLRFHPERTEPLHRTDRVGTYGSLHFAEVL</sequence>
<evidence type="ECO:0000313" key="2">
    <source>
        <dbReference type="Proteomes" id="UP000095228"/>
    </source>
</evidence>
<dbReference type="AlphaFoldDB" id="A0A1I7PI20"/>
<keyword evidence="2" id="KW-1185">Reference proteome</keyword>
<dbReference type="STRING" id="1838286.Verru16b_00316"/>
<dbReference type="OrthoDB" id="1522784at2"/>
<dbReference type="PANTHER" id="PTHR47473">
    <property type="entry name" value="BTA1P"/>
    <property type="match status" value="1"/>
</dbReference>
<protein>
    <recommendedName>
        <fullName evidence="3">S-adenosylmethionine:diacylglycerol 3-amino-3-carboxypropyl transferase</fullName>
    </recommendedName>
</protein>